<accession>A0A7W6M865</accession>
<proteinExistence type="predicted"/>
<reference evidence="1 2" key="1">
    <citation type="submission" date="2020-08" db="EMBL/GenBank/DDBJ databases">
        <title>Genomic Encyclopedia of Type Strains, Phase IV (KMG-IV): sequencing the most valuable type-strain genomes for metagenomic binning, comparative biology and taxonomic classification.</title>
        <authorList>
            <person name="Goeker M."/>
        </authorList>
    </citation>
    <scope>NUCLEOTIDE SEQUENCE [LARGE SCALE GENOMIC DNA]</scope>
    <source>
        <strain evidence="1 2">DSM 101015</strain>
    </source>
</reference>
<comment type="caution">
    <text evidence="1">The sequence shown here is derived from an EMBL/GenBank/DDBJ whole genome shotgun (WGS) entry which is preliminary data.</text>
</comment>
<organism evidence="1 2">
    <name type="scientific">Sulfitobacter noctilucicola</name>
    <dbReference type="NCBI Taxonomy" id="1342301"/>
    <lineage>
        <taxon>Bacteria</taxon>
        <taxon>Pseudomonadati</taxon>
        <taxon>Pseudomonadota</taxon>
        <taxon>Alphaproteobacteria</taxon>
        <taxon>Rhodobacterales</taxon>
        <taxon>Roseobacteraceae</taxon>
        <taxon>Sulfitobacter</taxon>
    </lineage>
</organism>
<dbReference type="OrthoDB" id="9857315at2"/>
<dbReference type="EMBL" id="JACIFU010000001">
    <property type="protein sequence ID" value="MBB4173226.1"/>
    <property type="molecule type" value="Genomic_DNA"/>
</dbReference>
<gene>
    <name evidence="1" type="ORF">GGR93_000987</name>
</gene>
<protein>
    <submittedName>
        <fullName evidence="1">Uncharacterized protein</fullName>
    </submittedName>
</protein>
<keyword evidence="2" id="KW-1185">Reference proteome</keyword>
<dbReference type="RefSeq" id="WP_025054728.1">
    <property type="nucleotide sequence ID" value="NZ_JACIFU010000001.1"/>
</dbReference>
<name>A0A7W6M865_9RHOB</name>
<sequence>MKQQSLLMKARKARVTALRRLNKRGRSSRTRPSRLTFRSATAFAEQMTVDRLFKKYGTMTGLG</sequence>
<evidence type="ECO:0000313" key="2">
    <source>
        <dbReference type="Proteomes" id="UP000565745"/>
    </source>
</evidence>
<dbReference type="AlphaFoldDB" id="A0A7W6M865"/>
<dbReference type="Proteomes" id="UP000565745">
    <property type="component" value="Unassembled WGS sequence"/>
</dbReference>
<evidence type="ECO:0000313" key="1">
    <source>
        <dbReference type="EMBL" id="MBB4173226.1"/>
    </source>
</evidence>